<dbReference type="GO" id="GO:0006094">
    <property type="term" value="P:gluconeogenesis"/>
    <property type="evidence" value="ECO:0007669"/>
    <property type="project" value="UniProtKB-KW"/>
</dbReference>
<evidence type="ECO:0000256" key="4">
    <source>
        <dbReference type="ARBA" id="ARBA00011738"/>
    </source>
</evidence>
<dbReference type="InterPro" id="IPR023096">
    <property type="entry name" value="G6P_Isomerase_C"/>
</dbReference>
<keyword evidence="13" id="KW-1185">Reference proteome</keyword>
<accession>S8D1J3</accession>
<comment type="subunit">
    <text evidence="4">Homodimer.</text>
</comment>
<dbReference type="Proteomes" id="UP000015453">
    <property type="component" value="Unassembled WGS sequence"/>
</dbReference>
<evidence type="ECO:0000256" key="8">
    <source>
        <dbReference type="ARBA" id="ARBA00023152"/>
    </source>
</evidence>
<evidence type="ECO:0000313" key="12">
    <source>
        <dbReference type="EMBL" id="EPS71211.1"/>
    </source>
</evidence>
<evidence type="ECO:0000256" key="10">
    <source>
        <dbReference type="ARBA" id="ARBA00029321"/>
    </source>
</evidence>
<dbReference type="EC" id="5.3.1.9" evidence="5 11"/>
<dbReference type="Gene3D" id="3.40.50.10490">
    <property type="entry name" value="Glucose-6-phosphate isomerase like protein, domain 1"/>
    <property type="match status" value="3"/>
</dbReference>
<evidence type="ECO:0000256" key="3">
    <source>
        <dbReference type="ARBA" id="ARBA00006604"/>
    </source>
</evidence>
<dbReference type="PRINTS" id="PR00662">
    <property type="entry name" value="G6PISOMERASE"/>
</dbReference>
<dbReference type="OrthoDB" id="5831190at2759"/>
<dbReference type="GO" id="GO:0004347">
    <property type="term" value="F:glucose-6-phosphate isomerase activity"/>
    <property type="evidence" value="ECO:0007669"/>
    <property type="project" value="UniProtKB-EC"/>
</dbReference>
<keyword evidence="9 11" id="KW-0413">Isomerase</keyword>
<dbReference type="NCBIfam" id="NF001211">
    <property type="entry name" value="PRK00179.1"/>
    <property type="match status" value="1"/>
</dbReference>
<dbReference type="InterPro" id="IPR035476">
    <property type="entry name" value="SIS_PGI_1"/>
</dbReference>
<dbReference type="SUPFAM" id="SSF53697">
    <property type="entry name" value="SIS domain"/>
    <property type="match status" value="1"/>
</dbReference>
<organism evidence="12 13">
    <name type="scientific">Genlisea aurea</name>
    <dbReference type="NCBI Taxonomy" id="192259"/>
    <lineage>
        <taxon>Eukaryota</taxon>
        <taxon>Viridiplantae</taxon>
        <taxon>Streptophyta</taxon>
        <taxon>Embryophyta</taxon>
        <taxon>Tracheophyta</taxon>
        <taxon>Spermatophyta</taxon>
        <taxon>Magnoliopsida</taxon>
        <taxon>eudicotyledons</taxon>
        <taxon>Gunneridae</taxon>
        <taxon>Pentapetalae</taxon>
        <taxon>asterids</taxon>
        <taxon>lamiids</taxon>
        <taxon>Lamiales</taxon>
        <taxon>Lentibulariaceae</taxon>
        <taxon>Genlisea</taxon>
    </lineage>
</organism>
<evidence type="ECO:0000256" key="1">
    <source>
        <dbReference type="ARBA" id="ARBA00004496"/>
    </source>
</evidence>
<dbReference type="Gene3D" id="1.10.1390.10">
    <property type="match status" value="1"/>
</dbReference>
<dbReference type="UniPathway" id="UPA00109">
    <property type="reaction ID" value="UER00181"/>
</dbReference>
<name>S8D1J3_9LAMI</name>
<dbReference type="FunFam" id="3.40.50.10490:FF:000048">
    <property type="entry name" value="Glucose-6-phosphate isomerase"/>
    <property type="match status" value="1"/>
</dbReference>
<dbReference type="CDD" id="cd05016">
    <property type="entry name" value="SIS_PGI_2"/>
    <property type="match status" value="1"/>
</dbReference>
<keyword evidence="7" id="KW-0963">Cytoplasm</keyword>
<evidence type="ECO:0000256" key="9">
    <source>
        <dbReference type="ARBA" id="ARBA00023235"/>
    </source>
</evidence>
<dbReference type="PROSITE" id="PS51463">
    <property type="entry name" value="P_GLUCOSE_ISOMERASE_3"/>
    <property type="match status" value="1"/>
</dbReference>
<proteinExistence type="inferred from homology"/>
<evidence type="ECO:0000256" key="11">
    <source>
        <dbReference type="RuleBase" id="RU000612"/>
    </source>
</evidence>
<comment type="similarity">
    <text evidence="3 11">Belongs to the GPI family.</text>
</comment>
<evidence type="ECO:0000256" key="5">
    <source>
        <dbReference type="ARBA" id="ARBA00011952"/>
    </source>
</evidence>
<dbReference type="PROSITE" id="PS00765">
    <property type="entry name" value="P_GLUCOSE_ISOMERASE_1"/>
    <property type="match status" value="1"/>
</dbReference>
<dbReference type="GO" id="GO:0005829">
    <property type="term" value="C:cytosol"/>
    <property type="evidence" value="ECO:0007669"/>
    <property type="project" value="TreeGrafter"/>
</dbReference>
<evidence type="ECO:0000256" key="7">
    <source>
        <dbReference type="ARBA" id="ARBA00022490"/>
    </source>
</evidence>
<comment type="caution">
    <text evidence="12">The sequence shown here is derived from an EMBL/GenBank/DDBJ whole genome shotgun (WGS) entry which is preliminary data.</text>
</comment>
<evidence type="ECO:0000313" key="13">
    <source>
        <dbReference type="Proteomes" id="UP000015453"/>
    </source>
</evidence>
<dbReference type="FunFam" id="3.40.50.10490:FF:000031">
    <property type="entry name" value="Glucose-6-phosphate isomerase"/>
    <property type="match status" value="1"/>
</dbReference>
<evidence type="ECO:0000256" key="6">
    <source>
        <dbReference type="ARBA" id="ARBA00022432"/>
    </source>
</evidence>
<dbReference type="PROSITE" id="PS00174">
    <property type="entry name" value="P_GLUCOSE_ISOMERASE_2"/>
    <property type="match status" value="1"/>
</dbReference>
<reference evidence="12 13" key="1">
    <citation type="journal article" date="2013" name="BMC Genomics">
        <title>The miniature genome of a carnivorous plant Genlisea aurea contains a low number of genes and short non-coding sequences.</title>
        <authorList>
            <person name="Leushkin E.V."/>
            <person name="Sutormin R.A."/>
            <person name="Nabieva E.R."/>
            <person name="Penin A.A."/>
            <person name="Kondrashov A.S."/>
            <person name="Logacheva M.D."/>
        </authorList>
    </citation>
    <scope>NUCLEOTIDE SEQUENCE [LARGE SCALE GENOMIC DNA]</scope>
</reference>
<dbReference type="EMBL" id="AUSU01001350">
    <property type="protein sequence ID" value="EPS71211.1"/>
    <property type="molecule type" value="Genomic_DNA"/>
</dbReference>
<keyword evidence="8 11" id="KW-0324">Glycolysis</keyword>
<comment type="catalytic activity">
    <reaction evidence="10 11">
        <text>alpha-D-glucose 6-phosphate = beta-D-fructose 6-phosphate</text>
        <dbReference type="Rhea" id="RHEA:11816"/>
        <dbReference type="ChEBI" id="CHEBI:57634"/>
        <dbReference type="ChEBI" id="CHEBI:58225"/>
        <dbReference type="EC" id="5.3.1.9"/>
    </reaction>
</comment>
<dbReference type="InterPro" id="IPR035482">
    <property type="entry name" value="SIS_PGI_2"/>
</dbReference>
<dbReference type="GO" id="GO:0006096">
    <property type="term" value="P:glycolytic process"/>
    <property type="evidence" value="ECO:0007669"/>
    <property type="project" value="UniProtKB-UniPathway"/>
</dbReference>
<comment type="pathway">
    <text evidence="2 11">Carbohydrate degradation; glycolysis; D-glyceraldehyde 3-phosphate and glycerone phosphate from D-glucose: step 2/4.</text>
</comment>
<dbReference type="CDD" id="cd05015">
    <property type="entry name" value="SIS_PGI_1"/>
    <property type="match status" value="1"/>
</dbReference>
<dbReference type="AlphaFoldDB" id="S8D1J3"/>
<dbReference type="FunFam" id="3.40.50.10490:FF:000018">
    <property type="entry name" value="Glucose-6-phosphate isomerase"/>
    <property type="match status" value="1"/>
</dbReference>
<evidence type="ECO:0000256" key="2">
    <source>
        <dbReference type="ARBA" id="ARBA00004926"/>
    </source>
</evidence>
<dbReference type="InterPro" id="IPR001672">
    <property type="entry name" value="G6P_Isomerase"/>
</dbReference>
<sequence length="569" mass="63081">MASTTLICETEPWKDLRAHVDDLKRTHLRELLKDDKRSESMTVEFDKILLDYSRQRATLDTLEKLNNLAEAAHLKEKIDRMFNGERINTTENRSVLHVALRAPRDSVINSDGKNVVPDVWNVLDKIRDFSNRVRTGAWLGATGKALKDVVAIGIGGSFLGPLFVHTALLTDPEAAGFAKGRRLHFLANVDPIDVARNIEGLNPETALVVVVSKTFTTAETMLNARTLRQWISASLGPQAVAKHMVAVSTNLKLVENFGIDPTNAFAFWDWVGGRYSVCSAVGVLPLSLQYGFDVVERFLSGASSIDQHFRSAPFEKNLPVLLGLLSVWNVSFLGYPARAILPYSQALEKFAPHIQQVSMESNGKGVSIDGVPLPYEAGEIDFGEPGTNGQHSFYQLIHQGRVIPCDFIGVVKSQQPVYLKGEVVSNHDELMSNFFAQPDALAYGKTAEQLRNENVPDHLITHKTFSGNRPSLSILLPSLNAYNIGQLLAIYEHRIAVEGFVWGINSFDQWGVELGKSLATQVRKQLHASRKKGEAIRGFNFSTTKLLEKYLQASSEDPHTEEITVLPKT</sequence>
<dbReference type="InterPro" id="IPR018189">
    <property type="entry name" value="Phosphoglucose_isomerase_CS"/>
</dbReference>
<dbReference type="HAMAP" id="MF_00473">
    <property type="entry name" value="G6P_isomerase"/>
    <property type="match status" value="1"/>
</dbReference>
<dbReference type="GO" id="GO:0051156">
    <property type="term" value="P:glucose 6-phosphate metabolic process"/>
    <property type="evidence" value="ECO:0007669"/>
    <property type="project" value="TreeGrafter"/>
</dbReference>
<dbReference type="GO" id="GO:0048029">
    <property type="term" value="F:monosaccharide binding"/>
    <property type="evidence" value="ECO:0007669"/>
    <property type="project" value="TreeGrafter"/>
</dbReference>
<dbReference type="InterPro" id="IPR046348">
    <property type="entry name" value="SIS_dom_sf"/>
</dbReference>
<comment type="subcellular location">
    <subcellularLocation>
        <location evidence="1">Cytoplasm</location>
    </subcellularLocation>
</comment>
<dbReference type="FunFam" id="1.10.1390.10:FF:000002">
    <property type="entry name" value="Glucose-6-phosphate isomerase"/>
    <property type="match status" value="1"/>
</dbReference>
<dbReference type="GO" id="GO:0097367">
    <property type="term" value="F:carbohydrate derivative binding"/>
    <property type="evidence" value="ECO:0007669"/>
    <property type="project" value="InterPro"/>
</dbReference>
<dbReference type="PANTHER" id="PTHR11469">
    <property type="entry name" value="GLUCOSE-6-PHOSPHATE ISOMERASE"/>
    <property type="match status" value="1"/>
</dbReference>
<dbReference type="Pfam" id="PF00342">
    <property type="entry name" value="PGI"/>
    <property type="match status" value="1"/>
</dbReference>
<keyword evidence="6 11" id="KW-0312">Gluconeogenesis</keyword>
<dbReference type="PANTHER" id="PTHR11469:SF1">
    <property type="entry name" value="GLUCOSE-6-PHOSPHATE ISOMERASE"/>
    <property type="match status" value="1"/>
</dbReference>
<protein>
    <recommendedName>
        <fullName evidence="5 11">Glucose-6-phosphate isomerase</fullName>
        <ecNumber evidence="5 11">5.3.1.9</ecNumber>
    </recommendedName>
</protein>
<gene>
    <name evidence="12" type="ORF">M569_03544</name>
</gene>